<dbReference type="PROSITE" id="PS50102">
    <property type="entry name" value="RRM"/>
    <property type="match status" value="1"/>
</dbReference>
<evidence type="ECO:0000313" key="5">
    <source>
        <dbReference type="Proteomes" id="UP001190700"/>
    </source>
</evidence>
<accession>A0AAE0LFU4</accession>
<dbReference type="InterPro" id="IPR012677">
    <property type="entry name" value="Nucleotide-bd_a/b_plait_sf"/>
</dbReference>
<dbReference type="PANTHER" id="PTHR23147">
    <property type="entry name" value="SERINE/ARGININE RICH SPLICING FACTOR"/>
    <property type="match status" value="1"/>
</dbReference>
<proteinExistence type="predicted"/>
<keyword evidence="5" id="KW-1185">Reference proteome</keyword>
<evidence type="ECO:0000256" key="2">
    <source>
        <dbReference type="PROSITE-ProRule" id="PRU00176"/>
    </source>
</evidence>
<dbReference type="EMBL" id="LGRX02002985">
    <property type="protein sequence ID" value="KAK3283189.1"/>
    <property type="molecule type" value="Genomic_DNA"/>
</dbReference>
<sequence>MAKVYIGNLEPGVTERDLEEDFSKYGTMRSVWVARKPAGFAFIEFQDERDAEDASTVQAVVTAGGSRSPVVLTKVEREARVAVILILDVTDAMAEAEEVTAVLENGSVMNAEMLGTSRGTAVNGLTVVVAVTAVTVAVTAVTVAVTAVTVAVMTVAVTVAGPEAHGVDDHQRANMGEAATVLLVIDDELFVSELFNR</sequence>
<dbReference type="SUPFAM" id="SSF54928">
    <property type="entry name" value="RNA-binding domain, RBD"/>
    <property type="match status" value="1"/>
</dbReference>
<dbReference type="SMART" id="SM00360">
    <property type="entry name" value="RRM"/>
    <property type="match status" value="1"/>
</dbReference>
<reference evidence="4 5" key="1">
    <citation type="journal article" date="2015" name="Genome Biol. Evol.">
        <title>Comparative Genomics of a Bacterivorous Green Alga Reveals Evolutionary Causalities and Consequences of Phago-Mixotrophic Mode of Nutrition.</title>
        <authorList>
            <person name="Burns J.A."/>
            <person name="Paasch A."/>
            <person name="Narechania A."/>
            <person name="Kim E."/>
        </authorList>
    </citation>
    <scope>NUCLEOTIDE SEQUENCE [LARGE SCALE GENOMIC DNA]</scope>
    <source>
        <strain evidence="4 5">PLY_AMNH</strain>
    </source>
</reference>
<comment type="caution">
    <text evidence="4">The sequence shown here is derived from an EMBL/GenBank/DDBJ whole genome shotgun (WGS) entry which is preliminary data.</text>
</comment>
<dbReference type="Gene3D" id="3.30.70.330">
    <property type="match status" value="1"/>
</dbReference>
<evidence type="ECO:0000259" key="3">
    <source>
        <dbReference type="PROSITE" id="PS50102"/>
    </source>
</evidence>
<feature type="domain" description="RRM" evidence="3">
    <location>
        <begin position="2"/>
        <end position="77"/>
    </location>
</feature>
<keyword evidence="1" id="KW-0508">mRNA splicing</keyword>
<dbReference type="Proteomes" id="UP001190700">
    <property type="component" value="Unassembled WGS sequence"/>
</dbReference>
<gene>
    <name evidence="4" type="ORF">CYMTET_9106</name>
</gene>
<dbReference type="InterPro" id="IPR000504">
    <property type="entry name" value="RRM_dom"/>
</dbReference>
<organism evidence="4 5">
    <name type="scientific">Cymbomonas tetramitiformis</name>
    <dbReference type="NCBI Taxonomy" id="36881"/>
    <lineage>
        <taxon>Eukaryota</taxon>
        <taxon>Viridiplantae</taxon>
        <taxon>Chlorophyta</taxon>
        <taxon>Pyramimonadophyceae</taxon>
        <taxon>Pyramimonadales</taxon>
        <taxon>Pyramimonadaceae</taxon>
        <taxon>Cymbomonas</taxon>
    </lineage>
</organism>
<dbReference type="InterPro" id="IPR050907">
    <property type="entry name" value="SRSF"/>
</dbReference>
<evidence type="ECO:0000256" key="1">
    <source>
        <dbReference type="ARBA" id="ARBA00023187"/>
    </source>
</evidence>
<dbReference type="GO" id="GO:0003723">
    <property type="term" value="F:RNA binding"/>
    <property type="evidence" value="ECO:0007669"/>
    <property type="project" value="UniProtKB-UniRule"/>
</dbReference>
<keyword evidence="2" id="KW-0694">RNA-binding</keyword>
<dbReference type="GO" id="GO:0008380">
    <property type="term" value="P:RNA splicing"/>
    <property type="evidence" value="ECO:0007669"/>
    <property type="project" value="UniProtKB-KW"/>
</dbReference>
<dbReference type="AlphaFoldDB" id="A0AAE0LFU4"/>
<name>A0AAE0LFU4_9CHLO</name>
<protein>
    <recommendedName>
        <fullName evidence="3">RRM domain-containing protein</fullName>
    </recommendedName>
</protein>
<evidence type="ECO:0000313" key="4">
    <source>
        <dbReference type="EMBL" id="KAK3283189.1"/>
    </source>
</evidence>
<dbReference type="Pfam" id="PF00076">
    <property type="entry name" value="RRM_1"/>
    <property type="match status" value="1"/>
</dbReference>
<keyword evidence="1" id="KW-0507">mRNA processing</keyword>
<dbReference type="InterPro" id="IPR035979">
    <property type="entry name" value="RBD_domain_sf"/>
</dbReference>